<dbReference type="AlphaFoldDB" id="A0A7W7KRQ2"/>
<dbReference type="InterPro" id="IPR050739">
    <property type="entry name" value="MFP"/>
</dbReference>
<evidence type="ECO:0000313" key="8">
    <source>
        <dbReference type="Proteomes" id="UP000566995"/>
    </source>
</evidence>
<name>A0A7W7KRQ2_PSENT</name>
<gene>
    <name evidence="7" type="ORF">HNP46_006636</name>
</gene>
<keyword evidence="2" id="KW-0812">Transmembrane</keyword>
<dbReference type="InterPro" id="IPR058982">
    <property type="entry name" value="Beta-barrel_AprE"/>
</dbReference>
<dbReference type="PANTHER" id="PTHR30386">
    <property type="entry name" value="MEMBRANE FUSION SUBUNIT OF EMRAB-TOLC MULTIDRUG EFFLUX PUMP"/>
    <property type="match status" value="1"/>
</dbReference>
<reference evidence="7 8" key="1">
    <citation type="submission" date="2020-08" db="EMBL/GenBank/DDBJ databases">
        <title>Functional genomics of gut bacteria from endangered species of beetles.</title>
        <authorList>
            <person name="Carlos-Shanley C."/>
        </authorList>
    </citation>
    <scope>NUCLEOTIDE SEQUENCE [LARGE SCALE GENOMIC DNA]</scope>
    <source>
        <strain evidence="7 8">S00179</strain>
    </source>
</reference>
<evidence type="ECO:0000313" key="7">
    <source>
        <dbReference type="EMBL" id="MBB4867717.1"/>
    </source>
</evidence>
<sequence>MSIQAEKLPRFTDISWRWIAYFSSSVVASAIVYAFFQEIELKRDVPFEIVSPSEVKITGLVGLVTSVHTAPGQLVEKGQPLFELVRDLNLSSDGTPKPKFDETMRDEQIVTARSQYEDRVAAIAARLEASERTVAARELELQALAKQQSRTRQIASDAANTLRRLEDLSGYVTADRVEQARLQANQTAAEIAQGDGRRQSLMSELETLRGSQQELKAQQREIGAQLNRDVQEIRLRYEAARQNTTVYAPQAGIVTFSSLVAGHMLQPGDVAQVINTDSGQPLVAALNIPTRQRGFVKVGQLVRLKLDSFPYARFGAVQASIASISDSVMNKSESTTAAAPTVPVETSNYMGWATLPGDTFGPAGKPLQILPGMRGTASVVIERRTIAEWVLEPLFQIVRG</sequence>
<keyword evidence="3" id="KW-1133">Transmembrane helix</keyword>
<proteinExistence type="predicted"/>
<dbReference type="PANTHER" id="PTHR30386:SF26">
    <property type="entry name" value="TRANSPORT PROTEIN COMB"/>
    <property type="match status" value="1"/>
</dbReference>
<comment type="caution">
    <text evidence="7">The sequence shown here is derived from an EMBL/GenBank/DDBJ whole genome shotgun (WGS) entry which is preliminary data.</text>
</comment>
<dbReference type="Proteomes" id="UP000566995">
    <property type="component" value="Unassembled WGS sequence"/>
</dbReference>
<dbReference type="PRINTS" id="PR01490">
    <property type="entry name" value="RTXTOXIND"/>
</dbReference>
<feature type="coiled-coil region" evidence="5">
    <location>
        <begin position="198"/>
        <end position="243"/>
    </location>
</feature>
<protein>
    <submittedName>
        <fullName evidence="7">Membrane fusion protein</fullName>
    </submittedName>
</protein>
<evidence type="ECO:0000256" key="2">
    <source>
        <dbReference type="ARBA" id="ARBA00022692"/>
    </source>
</evidence>
<feature type="domain" description="AprE-like beta-barrel" evidence="6">
    <location>
        <begin position="282"/>
        <end position="379"/>
    </location>
</feature>
<dbReference type="Pfam" id="PF26002">
    <property type="entry name" value="Beta-barrel_AprE"/>
    <property type="match status" value="1"/>
</dbReference>
<accession>A0A7W7KRQ2</accession>
<evidence type="ECO:0000256" key="4">
    <source>
        <dbReference type="ARBA" id="ARBA00023136"/>
    </source>
</evidence>
<dbReference type="EMBL" id="JACHLI010000046">
    <property type="protein sequence ID" value="MBB4867717.1"/>
    <property type="molecule type" value="Genomic_DNA"/>
</dbReference>
<dbReference type="GO" id="GO:0016020">
    <property type="term" value="C:membrane"/>
    <property type="evidence" value="ECO:0007669"/>
    <property type="project" value="UniProtKB-SubCell"/>
</dbReference>
<comment type="subcellular location">
    <subcellularLocation>
        <location evidence="1">Membrane</location>
        <topology evidence="1">Single-pass membrane protein</topology>
    </subcellularLocation>
</comment>
<keyword evidence="4" id="KW-0472">Membrane</keyword>
<dbReference type="RefSeq" id="WP_221455203.1">
    <property type="nucleotide sequence ID" value="NZ_JACHLI010000046.1"/>
</dbReference>
<organism evidence="7 8">
    <name type="scientific">Pseudomonas nitroreducens</name>
    <dbReference type="NCBI Taxonomy" id="46680"/>
    <lineage>
        <taxon>Bacteria</taxon>
        <taxon>Pseudomonadati</taxon>
        <taxon>Pseudomonadota</taxon>
        <taxon>Gammaproteobacteria</taxon>
        <taxon>Pseudomonadales</taxon>
        <taxon>Pseudomonadaceae</taxon>
        <taxon>Pseudomonas</taxon>
    </lineage>
</organism>
<feature type="coiled-coil region" evidence="5">
    <location>
        <begin position="113"/>
        <end position="147"/>
    </location>
</feature>
<evidence type="ECO:0000259" key="6">
    <source>
        <dbReference type="Pfam" id="PF26002"/>
    </source>
</evidence>
<keyword evidence="5" id="KW-0175">Coiled coil</keyword>
<dbReference type="Gene3D" id="2.40.30.170">
    <property type="match status" value="1"/>
</dbReference>
<evidence type="ECO:0000256" key="3">
    <source>
        <dbReference type="ARBA" id="ARBA00022989"/>
    </source>
</evidence>
<evidence type="ECO:0000256" key="1">
    <source>
        <dbReference type="ARBA" id="ARBA00004167"/>
    </source>
</evidence>
<evidence type="ECO:0000256" key="5">
    <source>
        <dbReference type="SAM" id="Coils"/>
    </source>
</evidence>